<dbReference type="RefSeq" id="WP_379908367.1">
    <property type="nucleotide sequence ID" value="NZ_JBHSWE010000001.1"/>
</dbReference>
<reference evidence="2" key="1">
    <citation type="journal article" date="2019" name="Int. J. Syst. Evol. Microbiol.">
        <title>The Global Catalogue of Microorganisms (GCM) 10K type strain sequencing project: providing services to taxonomists for standard genome sequencing and annotation.</title>
        <authorList>
            <consortium name="The Broad Institute Genomics Platform"/>
            <consortium name="The Broad Institute Genome Sequencing Center for Infectious Disease"/>
            <person name="Wu L."/>
            <person name="Ma J."/>
        </authorList>
    </citation>
    <scope>NUCLEOTIDE SEQUENCE [LARGE SCALE GENOMIC DNA]</scope>
    <source>
        <strain evidence="2">NBRC 111756</strain>
    </source>
</reference>
<proteinExistence type="predicted"/>
<dbReference type="EMBL" id="JBHSWE010000001">
    <property type="protein sequence ID" value="MFC6669837.1"/>
    <property type="molecule type" value="Genomic_DNA"/>
</dbReference>
<sequence>MRTFFQLYRGNGGGCARMTKLAALVLVLLPLGSVADEMVVGGTVIREGELAEILLELAGEPKAVRYERICLTNDCTEIGNLERWIYVRDGMEYTVGVYEGRVTSVRQTQPY</sequence>
<protein>
    <recommendedName>
        <fullName evidence="3">DUF2845 domain-containing protein</fullName>
    </recommendedName>
</protein>
<accession>A0ABW1ZXB9</accession>
<evidence type="ECO:0000313" key="2">
    <source>
        <dbReference type="Proteomes" id="UP001596422"/>
    </source>
</evidence>
<keyword evidence="2" id="KW-1185">Reference proteome</keyword>
<name>A0ABW1ZXB9_9GAMM</name>
<organism evidence="1 2">
    <name type="scientific">Marinobacterium aestuariivivens</name>
    <dbReference type="NCBI Taxonomy" id="1698799"/>
    <lineage>
        <taxon>Bacteria</taxon>
        <taxon>Pseudomonadati</taxon>
        <taxon>Pseudomonadota</taxon>
        <taxon>Gammaproteobacteria</taxon>
        <taxon>Oceanospirillales</taxon>
        <taxon>Oceanospirillaceae</taxon>
        <taxon>Marinobacterium</taxon>
    </lineage>
</organism>
<gene>
    <name evidence="1" type="ORF">ACFQDL_06860</name>
</gene>
<evidence type="ECO:0008006" key="3">
    <source>
        <dbReference type="Google" id="ProtNLM"/>
    </source>
</evidence>
<comment type="caution">
    <text evidence="1">The sequence shown here is derived from an EMBL/GenBank/DDBJ whole genome shotgun (WGS) entry which is preliminary data.</text>
</comment>
<evidence type="ECO:0000313" key="1">
    <source>
        <dbReference type="EMBL" id="MFC6669837.1"/>
    </source>
</evidence>
<dbReference type="Proteomes" id="UP001596422">
    <property type="component" value="Unassembled WGS sequence"/>
</dbReference>